<evidence type="ECO:0000256" key="1">
    <source>
        <dbReference type="ARBA" id="ARBA00023235"/>
    </source>
</evidence>
<name>A0A7N0TDX5_KALFE</name>
<dbReference type="Pfam" id="PF01177">
    <property type="entry name" value="Asp_Glu_race"/>
    <property type="match status" value="1"/>
</dbReference>
<dbReference type="Gene3D" id="3.40.50.1860">
    <property type="match status" value="2"/>
</dbReference>
<dbReference type="OMA" id="SKIRSQC"/>
<sequence length="315" mass="34640">MYALNPPPSFSCNTTFCQAKSRSSSCSAVTISMHTGERSSPELKKSAGYAATSSLLGRVDNTIGIIGGVSVFSTLIFLEKLVWWSSRHGNECVPFIVCSDPGLSREFPRHNLVSSFYDVRDQHDRATVNGVIIENLRRKREFLERSGARCIVMPCHLSHSWYNEVSKGCSLPFLHLGECVARELKAANLKPLEAGSNIRIGLISTYATMKAGFYQEKLQNQGFEVLLPDNATMEHIVFPAITALNRKDIKGGQNLLRIAINILLMRGSNMVVIAADKLQGLLPSDDPLAKKCIDPNDALARSTITWAQSVGKVLK</sequence>
<dbReference type="InterPro" id="IPR001920">
    <property type="entry name" value="Asp/Glu_race"/>
</dbReference>
<evidence type="ECO:0008006" key="4">
    <source>
        <dbReference type="Google" id="ProtNLM"/>
    </source>
</evidence>
<dbReference type="AlphaFoldDB" id="A0A7N0TDX5"/>
<reference evidence="2" key="1">
    <citation type="submission" date="2021-01" db="UniProtKB">
        <authorList>
            <consortium name="EnsemblPlants"/>
        </authorList>
    </citation>
    <scope>IDENTIFICATION</scope>
</reference>
<organism evidence="2 3">
    <name type="scientific">Kalanchoe fedtschenkoi</name>
    <name type="common">Lavender scallops</name>
    <name type="synonym">South American air plant</name>
    <dbReference type="NCBI Taxonomy" id="63787"/>
    <lineage>
        <taxon>Eukaryota</taxon>
        <taxon>Viridiplantae</taxon>
        <taxon>Streptophyta</taxon>
        <taxon>Embryophyta</taxon>
        <taxon>Tracheophyta</taxon>
        <taxon>Spermatophyta</taxon>
        <taxon>Magnoliopsida</taxon>
        <taxon>eudicotyledons</taxon>
        <taxon>Gunneridae</taxon>
        <taxon>Pentapetalae</taxon>
        <taxon>Saxifragales</taxon>
        <taxon>Crassulaceae</taxon>
        <taxon>Kalanchoe</taxon>
    </lineage>
</organism>
<dbReference type="EnsemblPlants" id="Kaladp0033s0080.1.v1.1">
    <property type="protein sequence ID" value="Kaladp0033s0080.1.v1.1"/>
    <property type="gene ID" value="Kaladp0033s0080.v1.1"/>
</dbReference>
<protein>
    <recommendedName>
        <fullName evidence="4">Aspartate racemase</fullName>
    </recommendedName>
</protein>
<keyword evidence="3" id="KW-1185">Reference proteome</keyword>
<dbReference type="Gramene" id="Kaladp0033s0080.1.v1.1">
    <property type="protein sequence ID" value="Kaladp0033s0080.1.v1.1"/>
    <property type="gene ID" value="Kaladp0033s0080.v1.1"/>
</dbReference>
<proteinExistence type="predicted"/>
<evidence type="ECO:0000313" key="2">
    <source>
        <dbReference type="EnsemblPlants" id="Kaladp0033s0080.1.v1.1"/>
    </source>
</evidence>
<dbReference type="Proteomes" id="UP000594263">
    <property type="component" value="Unplaced"/>
</dbReference>
<dbReference type="InterPro" id="IPR015942">
    <property type="entry name" value="Asp/Glu/hydantoin_racemase"/>
</dbReference>
<dbReference type="SUPFAM" id="SSF53681">
    <property type="entry name" value="Aspartate/glutamate racemase"/>
    <property type="match status" value="2"/>
</dbReference>
<evidence type="ECO:0000313" key="3">
    <source>
        <dbReference type="Proteomes" id="UP000594263"/>
    </source>
</evidence>
<accession>A0A7N0TDX5</accession>
<dbReference type="PANTHER" id="PTHR21198:SF9">
    <property type="entry name" value="ASPARTATE RACEMASE"/>
    <property type="match status" value="1"/>
</dbReference>
<keyword evidence="1" id="KW-0413">Isomerase</keyword>
<dbReference type="GO" id="GO:0047661">
    <property type="term" value="F:amino-acid racemase activity"/>
    <property type="evidence" value="ECO:0007669"/>
    <property type="project" value="InterPro"/>
</dbReference>
<dbReference type="PANTHER" id="PTHR21198">
    <property type="entry name" value="GLUTAMATE RACEMASE"/>
    <property type="match status" value="1"/>
</dbReference>